<dbReference type="PANTHER" id="PTHR30290">
    <property type="entry name" value="PERIPLASMIC BINDING COMPONENT OF ABC TRANSPORTER"/>
    <property type="match status" value="1"/>
</dbReference>
<proteinExistence type="predicted"/>
<dbReference type="NCBIfam" id="TIGR04288">
    <property type="entry name" value="CGP_CTERM"/>
    <property type="match status" value="1"/>
</dbReference>
<dbReference type="EMBL" id="CP099582">
    <property type="protein sequence ID" value="USS40059.1"/>
    <property type="molecule type" value="Genomic_DNA"/>
</dbReference>
<dbReference type="InterPro" id="IPR030678">
    <property type="entry name" value="Peptide/Ni-bd"/>
</dbReference>
<dbReference type="KEGG" id="tagg:NF865_06865"/>
<organism evidence="3 4">
    <name type="scientific">Thermococcus aggregans</name>
    <dbReference type="NCBI Taxonomy" id="110163"/>
    <lineage>
        <taxon>Archaea</taxon>
        <taxon>Methanobacteriati</taxon>
        <taxon>Methanobacteriota</taxon>
        <taxon>Thermococci</taxon>
        <taxon>Thermococcales</taxon>
        <taxon>Thermococcaceae</taxon>
        <taxon>Thermococcus</taxon>
    </lineage>
</organism>
<feature type="region of interest" description="Disordered" evidence="1">
    <location>
        <begin position="554"/>
        <end position="586"/>
    </location>
</feature>
<dbReference type="Proteomes" id="UP001055732">
    <property type="component" value="Chromosome"/>
</dbReference>
<dbReference type="InterPro" id="IPR000914">
    <property type="entry name" value="SBP_5_dom"/>
</dbReference>
<name>A0A9E7SN69_THEAG</name>
<dbReference type="SUPFAM" id="SSF53850">
    <property type="entry name" value="Periplasmic binding protein-like II"/>
    <property type="match status" value="1"/>
</dbReference>
<feature type="domain" description="Solute-binding protein family 5" evidence="2">
    <location>
        <begin position="90"/>
        <end position="466"/>
    </location>
</feature>
<feature type="compositionally biased region" description="Low complexity" evidence="1">
    <location>
        <begin position="557"/>
        <end position="579"/>
    </location>
</feature>
<dbReference type="CDD" id="cd00995">
    <property type="entry name" value="PBP2_NikA_DppA_OppA_like"/>
    <property type="match status" value="1"/>
</dbReference>
<dbReference type="GO" id="GO:0042597">
    <property type="term" value="C:periplasmic space"/>
    <property type="evidence" value="ECO:0007669"/>
    <property type="project" value="UniProtKB-ARBA"/>
</dbReference>
<dbReference type="GO" id="GO:0015833">
    <property type="term" value="P:peptide transport"/>
    <property type="evidence" value="ECO:0007669"/>
    <property type="project" value="TreeGrafter"/>
</dbReference>
<dbReference type="InterPro" id="IPR039424">
    <property type="entry name" value="SBP_5"/>
</dbReference>
<evidence type="ECO:0000259" key="2">
    <source>
        <dbReference type="Pfam" id="PF00496"/>
    </source>
</evidence>
<evidence type="ECO:0000313" key="3">
    <source>
        <dbReference type="EMBL" id="USS40059.1"/>
    </source>
</evidence>
<dbReference type="RefSeq" id="WP_253304016.1">
    <property type="nucleotide sequence ID" value="NZ_CP099582.1"/>
</dbReference>
<reference evidence="3" key="2">
    <citation type="submission" date="2022-06" db="EMBL/GenBank/DDBJ databases">
        <authorList>
            <person name="Park Y.-J."/>
        </authorList>
    </citation>
    <scope>NUCLEOTIDE SEQUENCE</scope>
    <source>
        <strain evidence="3">TY</strain>
    </source>
</reference>
<evidence type="ECO:0000256" key="1">
    <source>
        <dbReference type="SAM" id="MobiDB-lite"/>
    </source>
</evidence>
<evidence type="ECO:0000313" key="4">
    <source>
        <dbReference type="Proteomes" id="UP001055732"/>
    </source>
</evidence>
<keyword evidence="4" id="KW-1185">Reference proteome</keyword>
<dbReference type="GO" id="GO:1904680">
    <property type="term" value="F:peptide transmembrane transporter activity"/>
    <property type="evidence" value="ECO:0007669"/>
    <property type="project" value="TreeGrafter"/>
</dbReference>
<dbReference type="PIRSF" id="PIRSF002741">
    <property type="entry name" value="MppA"/>
    <property type="match status" value="1"/>
</dbReference>
<sequence>MKRKKVASFVLLFVLVASALLPGAKAATTEKANIFDYIHREPWMKPGGTFRWPMLGEANTLNPFTYTSSWEAMILDNVYDTLTIMTPDMKYVGRLAKDWSVSEDGKVWTFELFPNATWHDGKPVTAEDVAFTYNLLAEIGTQTRFADYAVVIDRAEAVDKYTVKIYLKEPYAPFLYSIASSIYIVPEHIWKEIDKTEIIQYKNEHPIGSGPFIFVEHKPQQYYKLKVNPNYHLGRPLIDEIIMPIISNPDAMLLAFKKGEVDVMTWSIPYSSIPQVEEIPDAHLHAVTEFGARYMYFNCQRWPMSEVKFRQAVHHAINQEEVVKVVYQGHALPGSLGRIPPTLAKWYNPNLPSKEEKYPYDLEKAAQLLDEIGFKDVDGDGWREAPDGSDVTLTLYSPSYDPLRVRWGQMIAENLKKIGVNVKYQPLEWTTLSNYLDSGNFDMLIIGGVGSLDPDILRMLFHSNGGWNKGHCTVPGLDELLDKQKSTVDYEERKKIVYEIQEILAENVPVLNMVHQQFIYAYSTKNWDGWTMSDITGPDNWFSLMNLYNKEINKQPSTSTSEQQTTTSETSAESQTTTKTETEGGGICGPASILGLALIPIVLRRRK</sequence>
<dbReference type="AlphaFoldDB" id="A0A9E7SN69"/>
<dbReference type="GO" id="GO:0043190">
    <property type="term" value="C:ATP-binding cassette (ABC) transporter complex"/>
    <property type="evidence" value="ECO:0007669"/>
    <property type="project" value="InterPro"/>
</dbReference>
<dbReference type="InterPro" id="IPR027552">
    <property type="entry name" value="CGP_CTERM"/>
</dbReference>
<dbReference type="Pfam" id="PF00496">
    <property type="entry name" value="SBP_bac_5"/>
    <property type="match status" value="1"/>
</dbReference>
<gene>
    <name evidence="3" type="ORF">NF865_06865</name>
</gene>
<accession>A0A9E7SN69</accession>
<dbReference type="Gene3D" id="3.40.190.10">
    <property type="entry name" value="Periplasmic binding protein-like II"/>
    <property type="match status" value="1"/>
</dbReference>
<protein>
    <submittedName>
        <fullName evidence="3">ABC transporter substrate-binding protein</fullName>
    </submittedName>
</protein>
<reference evidence="3" key="1">
    <citation type="journal article" date="1998" name="Int. J. Syst. Bacteriol. 48 Pt">
        <title>Thermococcus guaymasensis sp. nov. and Thermococcus aggregans sp. nov., two novel thermophilic archaea isolated from the Guaymas Basin hydrothermal vent site.</title>
        <authorList>
            <person name="Canganella F."/>
            <person name="Jones W.J."/>
            <person name="Gambacorta A."/>
            <person name="Antranikian G."/>
        </authorList>
    </citation>
    <scope>NUCLEOTIDE SEQUENCE</scope>
    <source>
        <strain evidence="3">TY</strain>
    </source>
</reference>
<dbReference type="Gene3D" id="3.10.105.10">
    <property type="entry name" value="Dipeptide-binding Protein, Domain 3"/>
    <property type="match status" value="1"/>
</dbReference>